<evidence type="ECO:0000256" key="1">
    <source>
        <dbReference type="ARBA" id="ARBA00001936"/>
    </source>
</evidence>
<reference evidence="18" key="1">
    <citation type="journal article" date="2023" name="Proc. Natl. Acad. Sci. U.S.A.">
        <title>Genomic and structural basis for evolution of tropane alkaloid biosynthesis.</title>
        <authorList>
            <person name="Wanga Y.-J."/>
            <person name="Taina T."/>
            <person name="Yua J.-Y."/>
            <person name="Lia J."/>
            <person name="Xua B."/>
            <person name="Chenc J."/>
            <person name="D'Auriad J.C."/>
            <person name="Huanga J.-P."/>
            <person name="Huanga S.-X."/>
        </authorList>
    </citation>
    <scope>NUCLEOTIDE SEQUENCE [LARGE SCALE GENOMIC DNA]</scope>
    <source>
        <strain evidence="18">cv. KIB-2019</strain>
    </source>
</reference>
<keyword evidence="6" id="KW-0808">Transferase</keyword>
<feature type="transmembrane region" description="Helical" evidence="15">
    <location>
        <begin position="20"/>
        <end position="39"/>
    </location>
</feature>
<evidence type="ECO:0000256" key="9">
    <source>
        <dbReference type="ARBA" id="ARBA00022989"/>
    </source>
</evidence>
<keyword evidence="18" id="KW-1185">Reference proteome</keyword>
<dbReference type="FunFam" id="3.90.550.50:FF:000005">
    <property type="entry name" value="Hydroxyproline O-galactosyltransferase"/>
    <property type="match status" value="1"/>
</dbReference>
<dbReference type="InterPro" id="IPR004158">
    <property type="entry name" value="DUF247_pln"/>
</dbReference>
<evidence type="ECO:0000256" key="6">
    <source>
        <dbReference type="ARBA" id="ARBA00022679"/>
    </source>
</evidence>
<dbReference type="InterPro" id="IPR001079">
    <property type="entry name" value="Galectin_CRD"/>
</dbReference>
<evidence type="ECO:0000259" key="16">
    <source>
        <dbReference type="PROSITE" id="PS51304"/>
    </source>
</evidence>
<dbReference type="AlphaFoldDB" id="A0A9Q1RB40"/>
<comment type="cofactor">
    <cofactor evidence="1">
        <name>Mn(2+)</name>
        <dbReference type="ChEBI" id="CHEBI:29035"/>
    </cofactor>
</comment>
<dbReference type="SUPFAM" id="SSF49899">
    <property type="entry name" value="Concanavalin A-like lectins/glucanases"/>
    <property type="match status" value="1"/>
</dbReference>
<dbReference type="OrthoDB" id="2139606at2759"/>
<dbReference type="PANTHER" id="PTHR31170">
    <property type="entry name" value="BNAC04G53230D PROTEIN"/>
    <property type="match status" value="1"/>
</dbReference>
<evidence type="ECO:0000256" key="8">
    <source>
        <dbReference type="ARBA" id="ARBA00022968"/>
    </source>
</evidence>
<evidence type="ECO:0000256" key="11">
    <source>
        <dbReference type="ARBA" id="ARBA00023136"/>
    </source>
</evidence>
<evidence type="ECO:0000256" key="14">
    <source>
        <dbReference type="ARBA" id="ARBA00059439"/>
    </source>
</evidence>
<feature type="domain" description="Galectin" evidence="16">
    <location>
        <begin position="168"/>
        <end position="379"/>
    </location>
</feature>
<evidence type="ECO:0000256" key="4">
    <source>
        <dbReference type="ARBA" id="ARBA00008661"/>
    </source>
</evidence>
<evidence type="ECO:0000256" key="7">
    <source>
        <dbReference type="ARBA" id="ARBA00022692"/>
    </source>
</evidence>
<keyword evidence="5" id="KW-0328">Glycosyltransferase</keyword>
<dbReference type="SMART" id="SM00908">
    <property type="entry name" value="Gal-bind_lectin"/>
    <property type="match status" value="1"/>
</dbReference>
<proteinExistence type="inferred from homology"/>
<dbReference type="Pfam" id="PF00337">
    <property type="entry name" value="Gal-bind_lectin"/>
    <property type="match status" value="1"/>
</dbReference>
<organism evidence="17 18">
    <name type="scientific">Anisodus acutangulus</name>
    <dbReference type="NCBI Taxonomy" id="402998"/>
    <lineage>
        <taxon>Eukaryota</taxon>
        <taxon>Viridiplantae</taxon>
        <taxon>Streptophyta</taxon>
        <taxon>Embryophyta</taxon>
        <taxon>Tracheophyta</taxon>
        <taxon>Spermatophyta</taxon>
        <taxon>Magnoliopsida</taxon>
        <taxon>eudicotyledons</taxon>
        <taxon>Gunneridae</taxon>
        <taxon>Pentapetalae</taxon>
        <taxon>asterids</taxon>
        <taxon>lamiids</taxon>
        <taxon>Solanales</taxon>
        <taxon>Solanaceae</taxon>
        <taxon>Solanoideae</taxon>
        <taxon>Hyoscyameae</taxon>
        <taxon>Anisodus</taxon>
    </lineage>
</organism>
<keyword evidence="11 15" id="KW-0472">Membrane</keyword>
<accession>A0A9Q1RB40</accession>
<dbReference type="GO" id="GO:0010405">
    <property type="term" value="P:arabinogalactan protein metabolic process"/>
    <property type="evidence" value="ECO:0007669"/>
    <property type="project" value="UniProtKB-ARBA"/>
</dbReference>
<dbReference type="FunFam" id="2.60.120.200:FF:000071">
    <property type="entry name" value="Hydroxyproline O-galactosyltransferase GALT2"/>
    <property type="match status" value="1"/>
</dbReference>
<keyword evidence="13" id="KW-0464">Manganese</keyword>
<evidence type="ECO:0000256" key="5">
    <source>
        <dbReference type="ARBA" id="ARBA00022676"/>
    </source>
</evidence>
<dbReference type="Pfam" id="PF01762">
    <property type="entry name" value="Galactosyl_T"/>
    <property type="match status" value="1"/>
</dbReference>
<dbReference type="InterPro" id="IPR013320">
    <property type="entry name" value="ConA-like_dom_sf"/>
</dbReference>
<dbReference type="Proteomes" id="UP001152561">
    <property type="component" value="Unassembled WGS sequence"/>
</dbReference>
<dbReference type="FunFam" id="2.60.120.200:FF:000199">
    <property type="entry name" value="Hydroxyproline O-galactosyltransferase GALT4"/>
    <property type="match status" value="1"/>
</dbReference>
<evidence type="ECO:0000256" key="10">
    <source>
        <dbReference type="ARBA" id="ARBA00023034"/>
    </source>
</evidence>
<evidence type="ECO:0000313" key="18">
    <source>
        <dbReference type="Proteomes" id="UP001152561"/>
    </source>
</evidence>
<feature type="transmembrane region" description="Helical" evidence="15">
    <location>
        <begin position="1002"/>
        <end position="1026"/>
    </location>
</feature>
<dbReference type="Pfam" id="PF03140">
    <property type="entry name" value="DUF247"/>
    <property type="match status" value="1"/>
</dbReference>
<evidence type="ECO:0000256" key="15">
    <source>
        <dbReference type="SAM" id="Phobius"/>
    </source>
</evidence>
<evidence type="ECO:0000256" key="13">
    <source>
        <dbReference type="ARBA" id="ARBA00023211"/>
    </source>
</evidence>
<dbReference type="GO" id="GO:0000139">
    <property type="term" value="C:Golgi membrane"/>
    <property type="evidence" value="ECO:0007669"/>
    <property type="project" value="UniProtKB-SubCell"/>
</dbReference>
<evidence type="ECO:0000256" key="2">
    <source>
        <dbReference type="ARBA" id="ARBA00004323"/>
    </source>
</evidence>
<dbReference type="GO" id="GO:1990714">
    <property type="term" value="F:hydroxyproline O-galactosyltransferase activity"/>
    <property type="evidence" value="ECO:0007669"/>
    <property type="project" value="UniProtKB-ARBA"/>
</dbReference>
<keyword evidence="7 15" id="KW-0812">Transmembrane</keyword>
<keyword evidence="10" id="KW-0333">Golgi apparatus</keyword>
<keyword evidence="12" id="KW-0325">Glycoprotein</keyword>
<dbReference type="InterPro" id="IPR002659">
    <property type="entry name" value="Glyco_trans_31"/>
</dbReference>
<dbReference type="Gene3D" id="2.60.120.200">
    <property type="match status" value="2"/>
</dbReference>
<dbReference type="CDD" id="cd00070">
    <property type="entry name" value="GLECT"/>
    <property type="match status" value="1"/>
</dbReference>
<comment type="function">
    <text evidence="14">Possesses hydroxyproline O-galactosyltransferase activity. Transfers galactose from UDP-galactose to hydroxyproline residues in the arabinogalactan proteins (AGPs). Is specific for AGPs containing non-contiguous peptidyl hydroxyproline residues. Utilizes UDP-galactose solely as sugar donor. The addition of galactose onto the peptidyl hydroxyproline residues in AGP core proteins represents the first committed step in arabinogalactan polysaccharide addition. AGP glycans play essential roles in both vegetative and reproductive plant growth.</text>
</comment>
<dbReference type="PANTHER" id="PTHR31170:SF18">
    <property type="entry name" value="(WILD MALAYSIAN BANANA) HYPOTHETICAL PROTEIN"/>
    <property type="match status" value="1"/>
</dbReference>
<dbReference type="EMBL" id="JAJAGQ010000012">
    <property type="protein sequence ID" value="KAJ8547836.1"/>
    <property type="molecule type" value="Genomic_DNA"/>
</dbReference>
<dbReference type="Gene3D" id="3.90.550.50">
    <property type="match status" value="1"/>
</dbReference>
<dbReference type="PROSITE" id="PS51304">
    <property type="entry name" value="GALECTIN"/>
    <property type="match status" value="1"/>
</dbReference>
<keyword evidence="9 15" id="KW-1133">Transmembrane helix</keyword>
<dbReference type="GO" id="GO:0030246">
    <property type="term" value="F:carbohydrate binding"/>
    <property type="evidence" value="ECO:0007669"/>
    <property type="project" value="InterPro"/>
</dbReference>
<protein>
    <recommendedName>
        <fullName evidence="16">Galectin domain-containing protein</fullName>
    </recommendedName>
</protein>
<name>A0A9Q1RB40_9SOLA</name>
<comment type="subcellular location">
    <subcellularLocation>
        <location evidence="2">Golgi apparatus membrane</location>
        <topology evidence="2">Single-pass type II membrane protein</topology>
    </subcellularLocation>
</comment>
<gene>
    <name evidence="17" type="ORF">K7X08_021072</name>
</gene>
<evidence type="ECO:0000256" key="3">
    <source>
        <dbReference type="ARBA" id="ARBA00004922"/>
    </source>
</evidence>
<evidence type="ECO:0000313" key="17">
    <source>
        <dbReference type="EMBL" id="KAJ8547836.1"/>
    </source>
</evidence>
<keyword evidence="8" id="KW-0735">Signal-anchor</keyword>
<comment type="pathway">
    <text evidence="3">Protein modification; protein glycosylation.</text>
</comment>
<sequence>MKRAKFDSVMSVSRLRSIQVLMGLLFLYFFLVTLEIPLISKLGYGLESSELISTPFDYNSKLNSVGELTRSSQDPVFPSRRAKMGLSHRKMREFKKISGLIFDEKAFDSFDKDEFSELHKVVRDAFVAGKKLFQDIESVKTQTELTSRTESCPNSVSLWGSEFVAGGKIMVIPCGLTLGSHITVVGTPQWAHEEKDPKITLLKDDDETVMVSQFMMELQGLKTVDGEEPPRILHFNPRLKGDWSGRPVIEQNTCYRMQWGSAMRCDGWKSKPSEDTVDGQVKCEKWIRDDDDHYEESKATWWLKRLIGGRTKKVSIDWPYPFLENKLFVLTVSAGLEGYHINVDGRHITSFPYRTGFTLEDATGLFVNGDIDVHSVFAASLPSTHPSFAPQRHLELLPKWQAPPLPDEPVELFIGILSAGNHFSERMAVRKSWMQHPSLKSSNVVARFFVAMHGRKEINVELMKEAEFFGDIVIVPYMDNYDLVVLKTVAICEYGVRTVAAKYVMKCDDDTFVRTDAVMKEVKKVHSGRSLYVGNINYYHKPLRHGKWAVTYEEWPEEDYPPYANGPGYVISFDIAEYIVSEFEKHKLRLFKMEDVSMGVWVEQFNSSRPVEYVHSLKFCQYGCIDDYYTAHYQSPRQMICLWRKLSQLTNTSAISSEMEDEWVIKVNDEMMYVEDLTTVEAEHWKKRSIYRVPVGVTDVSKKAYRPQVLRTAAADTLLTDQSQNAQQYDYAPNDPIFSNHGKLHLMPYLKRDMLMLENQLPMLLLDKLLTIENQEAKSEWLPLDCIQQNDEQCINKLILDFCNPHSRAKGLGKCLHVLDMYRKSLLWEDPALARRGPRKAPKVSHQSSGDEIIRSAMELHEASIRFKMSKIRSLKDISFHGGILTLLLIVVDDATESMFLNLIAFERLHVGAGKEVTSYIFMDYIIDNAKDVSLLHSRGIIQNAIGSDQAVAKLLNSLSKDITLDPYSSLDLVHKLVSDYCNLQWNEWRVDLIHTYFRCPWAILSVIAAIFLFTLAIVQTIYSIYPYYYPPRS</sequence>
<comment type="similarity">
    <text evidence="4">Belongs to the glycosyltransferase 31 family.</text>
</comment>
<evidence type="ECO:0000256" key="12">
    <source>
        <dbReference type="ARBA" id="ARBA00023180"/>
    </source>
</evidence>
<comment type="caution">
    <text evidence="17">The sequence shown here is derived from an EMBL/GenBank/DDBJ whole genome shotgun (WGS) entry which is preliminary data.</text>
</comment>